<feature type="chain" id="PRO_5035819219" evidence="1">
    <location>
        <begin position="19"/>
        <end position="69"/>
    </location>
</feature>
<feature type="signal peptide" evidence="1">
    <location>
        <begin position="1"/>
        <end position="18"/>
    </location>
</feature>
<comment type="caution">
    <text evidence="2">The sequence shown here is derived from an EMBL/GenBank/DDBJ whole genome shotgun (WGS) entry which is preliminary data.</text>
</comment>
<dbReference type="AlphaFoldDB" id="A0A8S9Y009"/>
<protein>
    <submittedName>
        <fullName evidence="2">Uncharacterized protein</fullName>
    </submittedName>
</protein>
<proteinExistence type="predicted"/>
<evidence type="ECO:0000256" key="1">
    <source>
        <dbReference type="SAM" id="SignalP"/>
    </source>
</evidence>
<evidence type="ECO:0000313" key="3">
    <source>
        <dbReference type="Proteomes" id="UP000466442"/>
    </source>
</evidence>
<accession>A0A8S9Y009</accession>
<keyword evidence="1" id="KW-0732">Signal</keyword>
<dbReference type="EMBL" id="WIXP02000003">
    <property type="protein sequence ID" value="KAF6213666.1"/>
    <property type="molecule type" value="Genomic_DNA"/>
</dbReference>
<evidence type="ECO:0000313" key="2">
    <source>
        <dbReference type="EMBL" id="KAF6213666.1"/>
    </source>
</evidence>
<sequence>MKLLAVVVLIVLVSYAYSYRSNNALDSHSKLPDHRKGVAKLIKSLKTGEFDRMLDNFEITQKYHGSKTL</sequence>
<keyword evidence="3" id="KW-1185">Reference proteome</keyword>
<dbReference type="Proteomes" id="UP000466442">
    <property type="component" value="Unassembled WGS sequence"/>
</dbReference>
<gene>
    <name evidence="2" type="ORF">GE061_011388</name>
</gene>
<reference evidence="2" key="1">
    <citation type="journal article" date="2021" name="Mol. Ecol. Resour.">
        <title>Apolygus lucorum genome provides insights into omnivorousness and mesophyll feeding.</title>
        <authorList>
            <person name="Liu Y."/>
            <person name="Liu H."/>
            <person name="Wang H."/>
            <person name="Huang T."/>
            <person name="Liu B."/>
            <person name="Yang B."/>
            <person name="Yin L."/>
            <person name="Li B."/>
            <person name="Zhang Y."/>
            <person name="Zhang S."/>
            <person name="Jiang F."/>
            <person name="Zhang X."/>
            <person name="Ren Y."/>
            <person name="Wang B."/>
            <person name="Wang S."/>
            <person name="Lu Y."/>
            <person name="Wu K."/>
            <person name="Fan W."/>
            <person name="Wang G."/>
        </authorList>
    </citation>
    <scope>NUCLEOTIDE SEQUENCE</scope>
    <source>
        <strain evidence="2">12Hb</strain>
    </source>
</reference>
<organism evidence="2 3">
    <name type="scientific">Apolygus lucorum</name>
    <name type="common">Small green plant bug</name>
    <name type="synonym">Lygocoris lucorum</name>
    <dbReference type="NCBI Taxonomy" id="248454"/>
    <lineage>
        <taxon>Eukaryota</taxon>
        <taxon>Metazoa</taxon>
        <taxon>Ecdysozoa</taxon>
        <taxon>Arthropoda</taxon>
        <taxon>Hexapoda</taxon>
        <taxon>Insecta</taxon>
        <taxon>Pterygota</taxon>
        <taxon>Neoptera</taxon>
        <taxon>Paraneoptera</taxon>
        <taxon>Hemiptera</taxon>
        <taxon>Heteroptera</taxon>
        <taxon>Panheteroptera</taxon>
        <taxon>Cimicomorpha</taxon>
        <taxon>Miridae</taxon>
        <taxon>Mirini</taxon>
        <taxon>Apolygus</taxon>
    </lineage>
</organism>
<name>A0A8S9Y009_APOLU</name>